<dbReference type="EMBL" id="QUAL01000039">
    <property type="protein sequence ID" value="RIQ33688.1"/>
    <property type="molecule type" value="Genomic_DNA"/>
</dbReference>
<protein>
    <recommendedName>
        <fullName evidence="4">Right-handed parallel beta-helix repeat-containing protein</fullName>
    </recommendedName>
</protein>
<dbReference type="RefSeq" id="WP_119658784.1">
    <property type="nucleotide sequence ID" value="NZ_QUAL01000039.1"/>
</dbReference>
<feature type="chain" id="PRO_5019464355" description="Right-handed parallel beta-helix repeat-containing protein" evidence="1">
    <location>
        <begin position="33"/>
        <end position="926"/>
    </location>
</feature>
<dbReference type="InterPro" id="IPR011050">
    <property type="entry name" value="Pectin_lyase_fold/virulence"/>
</dbReference>
<dbReference type="InterPro" id="IPR006626">
    <property type="entry name" value="PbH1"/>
</dbReference>
<keyword evidence="1" id="KW-0732">Signal</keyword>
<sequence length="926" mass="98392">MRSPRPLARVLAALTLAAATLAGPAAVLPAHADTQDFPIAPGATAGTIQDVLTAAKTYTAADPNRTATVTFPAETFRLDAPLKLYDADRITIRGAGQNAGGTELLTLGDRLNAFDIRDSEDITLQDLRLDRPNEYLPWTQLTVADASNAALGYIDVTVDAGYPIPTSTMFNSSGVLGFPLDNQGQLTVRFFEPDDDVAQWRTSLGNGVYRLYYESIASSTFFEGQRIALITAVADGITLSLRRNKDVVIERVTNLASNFMGLWSSGMENLTLRNYETYPGPGRLLSSTRDAVHLTTYNKGKLIVDHSVFRGSGDDAINFTMVSRGGVGVIPGVQNKVNVVNTAIKIEGHDSVFRKGDPVEIYDLDTRMLLGTTTVKEVSATSDTCHLEASLACGTVTFTSNIAGMSDGDLILNPNATFAEAEITYNEFGNLRGHGIRPHGRNVLVRRNEFIDTPAGLLVHTVATKGGEGPINANLIVDDNDFIRQDYRGAIVIGGDAIAGASDSSATGFTITNNRFTDITVPAVRAEHGRDIAITGTNVVRPAVGSSIHPIQLGTLTNQPHRVTVRDLTVIDPTMAAVRAGVIVNGGTTGVTISDVTGDFRTPAVINNSGLPIEYEDVLGPRALGSPGLTPTGWGFAAGTQGWTAVNCVTLGATGGRLQYTPSCADSYMHSPAGLNIAAPTVAAVKITLRNPGTATQGRLYFTTAADPTWNTTQRIPFTVPASMTSPQEIVIPVTDTASWAGTITRLRLDLPDETAAAGTIDVDSITLSQTEAPTVGRSWDFEAGLGGVVVDDTSAAGVQNGALVVTNVDSTGAKIRTPDNLGLDAGDYRYLRITVANGAAAGRMNVFFTTVDDGTFNEEKKLTFNLAPASGPATYYLDLTHTRLEPQDVIRRLRLDLPWVEDQPAESSIEEFALVSDLSVDAVNS</sequence>
<dbReference type="OrthoDB" id="3333873at2"/>
<gene>
    <name evidence="2" type="ORF">DY240_04600</name>
</gene>
<dbReference type="SUPFAM" id="SSF51126">
    <property type="entry name" value="Pectin lyase-like"/>
    <property type="match status" value="2"/>
</dbReference>
<comment type="caution">
    <text evidence="2">The sequence shown here is derived from an EMBL/GenBank/DDBJ whole genome shotgun (WGS) entry which is preliminary data.</text>
</comment>
<evidence type="ECO:0000256" key="1">
    <source>
        <dbReference type="SAM" id="SignalP"/>
    </source>
</evidence>
<evidence type="ECO:0000313" key="2">
    <source>
        <dbReference type="EMBL" id="RIQ33688.1"/>
    </source>
</evidence>
<evidence type="ECO:0008006" key="4">
    <source>
        <dbReference type="Google" id="ProtNLM"/>
    </source>
</evidence>
<reference evidence="2 3" key="1">
    <citation type="submission" date="2018-09" db="EMBL/GenBank/DDBJ databases">
        <title>Isolation, diversity and antifungal activity of actinobacteria from wheat.</title>
        <authorList>
            <person name="Han C."/>
        </authorList>
    </citation>
    <scope>NUCLEOTIDE SEQUENCE [LARGE SCALE GENOMIC DNA]</scope>
    <source>
        <strain evidence="2 3">NEAU-YY265</strain>
    </source>
</reference>
<feature type="signal peptide" evidence="1">
    <location>
        <begin position="1"/>
        <end position="32"/>
    </location>
</feature>
<dbReference type="SMART" id="SM00710">
    <property type="entry name" value="PbH1"/>
    <property type="match status" value="5"/>
</dbReference>
<dbReference type="Gene3D" id="2.160.20.10">
    <property type="entry name" value="Single-stranded right-handed beta-helix, Pectin lyase-like"/>
    <property type="match status" value="1"/>
</dbReference>
<evidence type="ECO:0000313" key="3">
    <source>
        <dbReference type="Proteomes" id="UP000284057"/>
    </source>
</evidence>
<dbReference type="InterPro" id="IPR012334">
    <property type="entry name" value="Pectin_lyas_fold"/>
</dbReference>
<keyword evidence="3" id="KW-1185">Reference proteome</keyword>
<accession>A0A418KV86</accession>
<name>A0A418KV86_9ACTN</name>
<dbReference type="AlphaFoldDB" id="A0A418KV86"/>
<organism evidence="2 3">
    <name type="scientific">Jiangella rhizosphaerae</name>
    <dbReference type="NCBI Taxonomy" id="2293569"/>
    <lineage>
        <taxon>Bacteria</taxon>
        <taxon>Bacillati</taxon>
        <taxon>Actinomycetota</taxon>
        <taxon>Actinomycetes</taxon>
        <taxon>Jiangellales</taxon>
        <taxon>Jiangellaceae</taxon>
        <taxon>Jiangella</taxon>
    </lineage>
</organism>
<proteinExistence type="predicted"/>
<dbReference type="Proteomes" id="UP000284057">
    <property type="component" value="Unassembled WGS sequence"/>
</dbReference>